<proteinExistence type="inferred from homology"/>
<sequence length="228" mass="25443">MKLRVKLIVFFLLFMGFMPQIVWAATPLKIGDKGWKVKTVQMKLNIIGMHTPETGKFSQELAMLIKKFQRNNRLRVSGQVDDNTYHAILNAAFAKEGIPGVSPSALVNTAARYKGVPYVFGGTTPKGFDCSGYVQYVFKQHRAILPRTADVQFKNGLFVTQSALQVGDLVFFSTYEPGASHVGIYAGNGKFWSATSSHGVALCSLKDSYWSKRYYGGRRVLTQVKNQR</sequence>
<dbReference type="PANTHER" id="PTHR47053:SF1">
    <property type="entry name" value="MUREIN DD-ENDOPEPTIDASE MEPH-RELATED"/>
    <property type="match status" value="1"/>
</dbReference>
<keyword evidence="3" id="KW-0378">Hydrolase</keyword>
<dbReference type="AlphaFoldDB" id="A0A644UN53"/>
<dbReference type="InterPro" id="IPR051202">
    <property type="entry name" value="Peptidase_C40"/>
</dbReference>
<organism evidence="6">
    <name type="scientific">bioreactor metagenome</name>
    <dbReference type="NCBI Taxonomy" id="1076179"/>
    <lineage>
        <taxon>unclassified sequences</taxon>
        <taxon>metagenomes</taxon>
        <taxon>ecological metagenomes</taxon>
    </lineage>
</organism>
<dbReference type="InterPro" id="IPR038765">
    <property type="entry name" value="Papain-like_cys_pep_sf"/>
</dbReference>
<evidence type="ECO:0000256" key="1">
    <source>
        <dbReference type="ARBA" id="ARBA00007074"/>
    </source>
</evidence>
<accession>A0A644UN53</accession>
<dbReference type="Pfam" id="PF00877">
    <property type="entry name" value="NLPC_P60"/>
    <property type="match status" value="1"/>
</dbReference>
<gene>
    <name evidence="6" type="ORF">SDC9_26098</name>
</gene>
<dbReference type="Gene3D" id="3.90.1720.10">
    <property type="entry name" value="endopeptidase domain like (from Nostoc punctiforme)"/>
    <property type="match status" value="1"/>
</dbReference>
<dbReference type="GO" id="GO:0006508">
    <property type="term" value="P:proteolysis"/>
    <property type="evidence" value="ECO:0007669"/>
    <property type="project" value="UniProtKB-KW"/>
</dbReference>
<dbReference type="InterPro" id="IPR036366">
    <property type="entry name" value="PGBDSf"/>
</dbReference>
<dbReference type="PANTHER" id="PTHR47053">
    <property type="entry name" value="MUREIN DD-ENDOPEPTIDASE MEPH-RELATED"/>
    <property type="match status" value="1"/>
</dbReference>
<dbReference type="Gene3D" id="1.10.101.10">
    <property type="entry name" value="PGBD-like superfamily/PGBD"/>
    <property type="match status" value="1"/>
</dbReference>
<name>A0A644UN53_9ZZZZ</name>
<evidence type="ECO:0000259" key="5">
    <source>
        <dbReference type="PROSITE" id="PS51935"/>
    </source>
</evidence>
<keyword evidence="4" id="KW-0788">Thiol protease</keyword>
<evidence type="ECO:0000256" key="2">
    <source>
        <dbReference type="ARBA" id="ARBA00022670"/>
    </source>
</evidence>
<feature type="domain" description="NlpC/P60" evidence="5">
    <location>
        <begin position="100"/>
        <end position="221"/>
    </location>
</feature>
<reference evidence="6" key="1">
    <citation type="submission" date="2019-08" db="EMBL/GenBank/DDBJ databases">
        <authorList>
            <person name="Kucharzyk K."/>
            <person name="Murdoch R.W."/>
            <person name="Higgins S."/>
            <person name="Loffler F."/>
        </authorList>
    </citation>
    <scope>NUCLEOTIDE SEQUENCE</scope>
</reference>
<dbReference type="Pfam" id="PF01471">
    <property type="entry name" value="PG_binding_1"/>
    <property type="match status" value="1"/>
</dbReference>
<dbReference type="SUPFAM" id="SSF47090">
    <property type="entry name" value="PGBD-like"/>
    <property type="match status" value="1"/>
</dbReference>
<keyword evidence="2" id="KW-0645">Protease</keyword>
<dbReference type="EMBL" id="VSSQ01000135">
    <property type="protein sequence ID" value="MPL80202.1"/>
    <property type="molecule type" value="Genomic_DNA"/>
</dbReference>
<dbReference type="InterPro" id="IPR002477">
    <property type="entry name" value="Peptidoglycan-bd-like"/>
</dbReference>
<protein>
    <recommendedName>
        <fullName evidence="5">NlpC/P60 domain-containing protein</fullName>
    </recommendedName>
</protein>
<comment type="similarity">
    <text evidence="1">Belongs to the peptidase C40 family.</text>
</comment>
<dbReference type="SUPFAM" id="SSF54001">
    <property type="entry name" value="Cysteine proteinases"/>
    <property type="match status" value="1"/>
</dbReference>
<evidence type="ECO:0000256" key="4">
    <source>
        <dbReference type="ARBA" id="ARBA00022807"/>
    </source>
</evidence>
<comment type="caution">
    <text evidence="6">The sequence shown here is derived from an EMBL/GenBank/DDBJ whole genome shotgun (WGS) entry which is preliminary data.</text>
</comment>
<dbReference type="PROSITE" id="PS51935">
    <property type="entry name" value="NLPC_P60"/>
    <property type="match status" value="1"/>
</dbReference>
<evidence type="ECO:0000313" key="6">
    <source>
        <dbReference type="EMBL" id="MPL80202.1"/>
    </source>
</evidence>
<dbReference type="InterPro" id="IPR036365">
    <property type="entry name" value="PGBD-like_sf"/>
</dbReference>
<evidence type="ECO:0000256" key="3">
    <source>
        <dbReference type="ARBA" id="ARBA00022801"/>
    </source>
</evidence>
<dbReference type="GO" id="GO:0008234">
    <property type="term" value="F:cysteine-type peptidase activity"/>
    <property type="evidence" value="ECO:0007669"/>
    <property type="project" value="UniProtKB-KW"/>
</dbReference>
<dbReference type="InterPro" id="IPR000064">
    <property type="entry name" value="NLP_P60_dom"/>
</dbReference>